<dbReference type="GO" id="GO:0022857">
    <property type="term" value="F:transmembrane transporter activity"/>
    <property type="evidence" value="ECO:0007669"/>
    <property type="project" value="TreeGrafter"/>
</dbReference>
<dbReference type="InterPro" id="IPR003593">
    <property type="entry name" value="AAA+_ATPase"/>
</dbReference>
<dbReference type="PANTHER" id="PTHR24220:SF86">
    <property type="entry name" value="ABC TRANSPORTER ABCH.1"/>
    <property type="match status" value="1"/>
</dbReference>
<evidence type="ECO:0000259" key="4">
    <source>
        <dbReference type="PROSITE" id="PS50893"/>
    </source>
</evidence>
<name>K6X106_9MICO</name>
<dbReference type="PANTHER" id="PTHR24220">
    <property type="entry name" value="IMPORT ATP-BINDING PROTEIN"/>
    <property type="match status" value="1"/>
</dbReference>
<dbReference type="Gene3D" id="3.40.50.300">
    <property type="entry name" value="P-loop containing nucleotide triphosphate hydrolases"/>
    <property type="match status" value="1"/>
</dbReference>
<dbReference type="InterPro" id="IPR003439">
    <property type="entry name" value="ABC_transporter-like_ATP-bd"/>
</dbReference>
<dbReference type="InterPro" id="IPR017871">
    <property type="entry name" value="ABC_transporter-like_CS"/>
</dbReference>
<evidence type="ECO:0000256" key="2">
    <source>
        <dbReference type="ARBA" id="ARBA00022741"/>
    </source>
</evidence>
<accession>K6X106</accession>
<gene>
    <name evidence="5" type="ORF">KILIM_097_00060</name>
</gene>
<evidence type="ECO:0000313" key="5">
    <source>
        <dbReference type="EMBL" id="GAB98057.1"/>
    </source>
</evidence>
<dbReference type="GO" id="GO:0016887">
    <property type="term" value="F:ATP hydrolysis activity"/>
    <property type="evidence" value="ECO:0007669"/>
    <property type="project" value="InterPro"/>
</dbReference>
<dbReference type="CDD" id="cd03255">
    <property type="entry name" value="ABC_MJ0796_LolCDE_FtsE"/>
    <property type="match status" value="1"/>
</dbReference>
<dbReference type="STRING" id="1184609.KILIM_097_00060"/>
<dbReference type="SUPFAM" id="SSF52540">
    <property type="entry name" value="P-loop containing nucleoside triphosphate hydrolases"/>
    <property type="match status" value="1"/>
</dbReference>
<organism evidence="5 6">
    <name type="scientific">Kineosphaera limosa NBRC 100340</name>
    <dbReference type="NCBI Taxonomy" id="1184609"/>
    <lineage>
        <taxon>Bacteria</taxon>
        <taxon>Bacillati</taxon>
        <taxon>Actinomycetota</taxon>
        <taxon>Actinomycetes</taxon>
        <taxon>Micrococcales</taxon>
        <taxon>Dermatophilaceae</taxon>
        <taxon>Kineosphaera</taxon>
    </lineage>
</organism>
<dbReference type="eggNOG" id="COG1136">
    <property type="taxonomic scope" value="Bacteria"/>
</dbReference>
<keyword evidence="2" id="KW-0547">Nucleotide-binding</keyword>
<feature type="domain" description="ABC transporter" evidence="4">
    <location>
        <begin position="5"/>
        <end position="224"/>
    </location>
</feature>
<dbReference type="AlphaFoldDB" id="K6X106"/>
<dbReference type="SMART" id="SM00382">
    <property type="entry name" value="AAA"/>
    <property type="match status" value="1"/>
</dbReference>
<dbReference type="EMBL" id="BAHD01000097">
    <property type="protein sequence ID" value="GAB98057.1"/>
    <property type="molecule type" value="Genomic_DNA"/>
</dbReference>
<comment type="caution">
    <text evidence="5">The sequence shown here is derived from an EMBL/GenBank/DDBJ whole genome shotgun (WGS) entry which is preliminary data.</text>
</comment>
<protein>
    <submittedName>
        <fullName evidence="5">Putative ABC transporter ATP-binding protein</fullName>
    </submittedName>
</protein>
<dbReference type="InterPro" id="IPR017911">
    <property type="entry name" value="MacB-like_ATP-bd"/>
</dbReference>
<dbReference type="InterPro" id="IPR027417">
    <property type="entry name" value="P-loop_NTPase"/>
</dbReference>
<keyword evidence="3 5" id="KW-0067">ATP-binding</keyword>
<dbReference type="GO" id="GO:0005886">
    <property type="term" value="C:plasma membrane"/>
    <property type="evidence" value="ECO:0007669"/>
    <property type="project" value="TreeGrafter"/>
</dbReference>
<sequence>MTALVTWNQVTKRYRPDGRDVLNGIDLTVERGDYISIRGASGSGKTTLLNLLGMVDRPTTGTRTFDGVTLEDLSRGKEALTRRRIAFVFQEFYLIDDISTLDNVALSLVYRGVPGPIRNQRALEELSAVGLDEYADTSVLELSGGQRQRIALARALVSKPDLLLCDEPTGSLDPASAQLVMDILATAHTSGTTVIVVTHSPEVALAAQRRWTVEAGALIESPAP</sequence>
<evidence type="ECO:0000313" key="6">
    <source>
        <dbReference type="Proteomes" id="UP000008366"/>
    </source>
</evidence>
<proteinExistence type="predicted"/>
<dbReference type="PROSITE" id="PS50893">
    <property type="entry name" value="ABC_TRANSPORTER_2"/>
    <property type="match status" value="1"/>
</dbReference>
<reference evidence="5 6" key="1">
    <citation type="submission" date="2012-08" db="EMBL/GenBank/DDBJ databases">
        <title>Whole genome shotgun sequence of Kineosphaera limosa NBRC 100340.</title>
        <authorList>
            <person name="Yoshida I."/>
            <person name="Isaki S."/>
            <person name="Hosoyama A."/>
            <person name="Tsuchikane K."/>
            <person name="Katsumata H."/>
            <person name="Ando Y."/>
            <person name="Ohji S."/>
            <person name="Hamada M."/>
            <person name="Tamura T."/>
            <person name="Yamazoe A."/>
            <person name="Yamazaki S."/>
            <person name="Fujita N."/>
        </authorList>
    </citation>
    <scope>NUCLEOTIDE SEQUENCE [LARGE SCALE GENOMIC DNA]</scope>
    <source>
        <strain evidence="5 6">NBRC 100340</strain>
    </source>
</reference>
<keyword evidence="1" id="KW-0813">Transport</keyword>
<keyword evidence="6" id="KW-1185">Reference proteome</keyword>
<evidence type="ECO:0000256" key="3">
    <source>
        <dbReference type="ARBA" id="ARBA00022840"/>
    </source>
</evidence>
<dbReference type="PROSITE" id="PS00211">
    <property type="entry name" value="ABC_TRANSPORTER_1"/>
    <property type="match status" value="1"/>
</dbReference>
<dbReference type="Proteomes" id="UP000008366">
    <property type="component" value="Unassembled WGS sequence"/>
</dbReference>
<dbReference type="RefSeq" id="WP_006594589.1">
    <property type="nucleotide sequence ID" value="NZ_BAHD01000097.1"/>
</dbReference>
<dbReference type="GO" id="GO:0005524">
    <property type="term" value="F:ATP binding"/>
    <property type="evidence" value="ECO:0007669"/>
    <property type="project" value="UniProtKB-KW"/>
</dbReference>
<dbReference type="InterPro" id="IPR015854">
    <property type="entry name" value="ABC_transpr_LolD-like"/>
</dbReference>
<dbReference type="Pfam" id="PF00005">
    <property type="entry name" value="ABC_tran"/>
    <property type="match status" value="1"/>
</dbReference>
<dbReference type="OrthoDB" id="9778572at2"/>
<evidence type="ECO:0000256" key="1">
    <source>
        <dbReference type="ARBA" id="ARBA00022448"/>
    </source>
</evidence>